<feature type="transmembrane region" description="Helical" evidence="3">
    <location>
        <begin position="90"/>
        <end position="110"/>
    </location>
</feature>
<dbReference type="EC" id="3.4.23.-" evidence="1"/>
<sequence length="307" mass="35238">MTLYLDIIWLLNFLFDSMLLSLTGVILKRKIRKRKIFFGGLIGSIIVFAPFITNAALFSSPLFKIAISVLMVWIAFGFKRMRFFFTNLSAFYLLTFAIGGALIGLHYLFSFQYNAANALFLTNIRGFGDPISWLFVIIGFPILYFFSKDTFDKCETVKIEYENLVDVEISINNQTKQLRGLVDSGNQLYDPLTKKPVLIVSLRKTAGFFPKEVLAVFEDVHQLWKENELPSEWMNKISIIPYRVVGKDNLLLAAVKPDKVVIRVDKKIYQTNRLLLAFINQTLSADDRFDCIIHPKILAQSHHEQVS</sequence>
<dbReference type="GO" id="GO:0030436">
    <property type="term" value="P:asexual sporulation"/>
    <property type="evidence" value="ECO:0007669"/>
    <property type="project" value="InterPro"/>
</dbReference>
<organism evidence="4 5">
    <name type="scientific">Caldibacillus thermoamylovorans</name>
    <dbReference type="NCBI Taxonomy" id="35841"/>
    <lineage>
        <taxon>Bacteria</taxon>
        <taxon>Bacillati</taxon>
        <taxon>Bacillota</taxon>
        <taxon>Bacilli</taxon>
        <taxon>Bacillales</taxon>
        <taxon>Bacillaceae</taxon>
        <taxon>Caldibacillus</taxon>
    </lineage>
</organism>
<accession>A0A090J0G6</accession>
<dbReference type="Pfam" id="PF03419">
    <property type="entry name" value="Peptidase_U4"/>
    <property type="match status" value="1"/>
</dbReference>
<keyword evidence="1" id="KW-0749">Sporulation</keyword>
<feature type="transmembrane region" description="Helical" evidence="3">
    <location>
        <begin position="36"/>
        <end position="56"/>
    </location>
</feature>
<keyword evidence="1" id="KW-0645">Protease</keyword>
<evidence type="ECO:0000313" key="4">
    <source>
        <dbReference type="EMBL" id="CEE01315.1"/>
    </source>
</evidence>
<dbReference type="Proteomes" id="UP000040576">
    <property type="component" value="Unassembled WGS sequence"/>
</dbReference>
<comment type="function">
    <text evidence="1">Probable aspartic protease that is responsible for the proteolytic cleavage of the RNA polymerase sigma E factor (SigE/spoIIGB) to yield the active peptide in the mother cell during sporulation. Responds to a signal from the forespore that is triggered by the extracellular signal protein SpoIIR.</text>
</comment>
<dbReference type="GO" id="GO:0006508">
    <property type="term" value="P:proteolysis"/>
    <property type="evidence" value="ECO:0007669"/>
    <property type="project" value="UniProtKB-KW"/>
</dbReference>
<dbReference type="NCBIfam" id="TIGR02854">
    <property type="entry name" value="spore_II_GA"/>
    <property type="match status" value="1"/>
</dbReference>
<keyword evidence="1" id="KW-0064">Aspartyl protease</keyword>
<keyword evidence="5" id="KW-1185">Reference proteome</keyword>
<evidence type="ECO:0000313" key="5">
    <source>
        <dbReference type="Proteomes" id="UP000040576"/>
    </source>
</evidence>
<reference evidence="4 5" key="1">
    <citation type="submission" date="2014-07" db="EMBL/GenBank/DDBJ databases">
        <authorList>
            <person name="Wibberg Daniel"/>
        </authorList>
    </citation>
    <scope>NUCLEOTIDE SEQUENCE [LARGE SCALE GENOMIC DNA]</scope>
</reference>
<feature type="active site" evidence="2">
    <location>
        <position position="183"/>
    </location>
</feature>
<proteinExistence type="inferred from homology"/>
<gene>
    <name evidence="4" type="primary">spoIIGA</name>
    <name evidence="4" type="ORF">BT1A1_1486</name>
</gene>
<feature type="transmembrane region" description="Helical" evidence="3">
    <location>
        <begin position="6"/>
        <end position="27"/>
    </location>
</feature>
<feature type="transmembrane region" description="Helical" evidence="3">
    <location>
        <begin position="62"/>
        <end position="78"/>
    </location>
</feature>
<evidence type="ECO:0000256" key="1">
    <source>
        <dbReference type="PIRNR" id="PIRNR018571"/>
    </source>
</evidence>
<dbReference type="GO" id="GO:0030435">
    <property type="term" value="P:sporulation resulting in formation of a cellular spore"/>
    <property type="evidence" value="ECO:0007669"/>
    <property type="project" value="UniProtKB-KW"/>
</dbReference>
<dbReference type="AlphaFoldDB" id="A0A090J0G6"/>
<protein>
    <recommendedName>
        <fullName evidence="1">Sporulation sigma-E factor-processing peptidase</fullName>
        <ecNumber evidence="1">3.4.23.-</ecNumber>
    </recommendedName>
    <alternativeName>
        <fullName evidence="1">Membrane-associated aspartic protease</fullName>
    </alternativeName>
    <alternativeName>
        <fullName evidence="1">Stage II sporulation protein GA</fullName>
    </alternativeName>
</protein>
<comment type="subunit">
    <text evidence="1">Self-associates. Interacts with SigE. Interacts with SpoIIR.</text>
</comment>
<dbReference type="GO" id="GO:0004190">
    <property type="term" value="F:aspartic-type endopeptidase activity"/>
    <property type="evidence" value="ECO:0007669"/>
    <property type="project" value="UniProtKB-KW"/>
</dbReference>
<comment type="subcellular location">
    <subcellularLocation>
        <location evidence="1">Cell membrane</location>
    </subcellularLocation>
</comment>
<keyword evidence="1 4" id="KW-0378">Hydrolase</keyword>
<dbReference type="GO" id="GO:0005886">
    <property type="term" value="C:plasma membrane"/>
    <property type="evidence" value="ECO:0007669"/>
    <property type="project" value="UniProtKB-SubCell"/>
</dbReference>
<keyword evidence="3" id="KW-1133">Transmembrane helix</keyword>
<feature type="transmembrane region" description="Helical" evidence="3">
    <location>
        <begin position="130"/>
        <end position="146"/>
    </location>
</feature>
<evidence type="ECO:0000256" key="2">
    <source>
        <dbReference type="PIRSR" id="PIRSR018571-1"/>
    </source>
</evidence>
<keyword evidence="1 3" id="KW-0472">Membrane</keyword>
<keyword evidence="3" id="KW-0812">Transmembrane</keyword>
<keyword evidence="1" id="KW-1003">Cell membrane</keyword>
<dbReference type="InterPro" id="IPR005081">
    <property type="entry name" value="SpoIIGA"/>
</dbReference>
<dbReference type="EMBL" id="CCRF01000045">
    <property type="protein sequence ID" value="CEE01315.1"/>
    <property type="molecule type" value="Genomic_DNA"/>
</dbReference>
<dbReference type="RefSeq" id="WP_034769622.1">
    <property type="nucleotide sequence ID" value="NZ_CCRF01000045.1"/>
</dbReference>
<evidence type="ECO:0000256" key="3">
    <source>
        <dbReference type="SAM" id="Phobius"/>
    </source>
</evidence>
<comment type="similarity">
    <text evidence="1">Belongs to the peptidase U4 family.</text>
</comment>
<dbReference type="PIRSF" id="PIRSF018571">
    <property type="entry name" value="SpoIIGA"/>
    <property type="match status" value="1"/>
</dbReference>
<name>A0A090J0G6_9BACI</name>